<sequence>MFINAWFKKKDCMRLIEKEWSDLGSVKRKTAVKLIKLKGVLKKWNVEDSNMLENRINESECRLKELDDISEKRELTAEEMEELKHLNIELWEAIRFKESVLRQKSRLSWLKEGDANSAFFHRAVKIKAKRKMVFSLRIGSRCLKEPKEMNEGLYNYFNHCWFLEKNFHVVGNGLEAGGRVFGFLCLMQQCANAACWTIWFARNGLIFDNRRVCMENLMFLTKMRALLWIRSIHDEIMLKEDIWWISPLRCRLESAKSNFAVFCRRSPPVGKLKFIVNGVEFKEKAGYGGILRDMEGSARALFSGAVVTNIAEEAEIGVVKIALDVFVAVNWKPKESLFIEVGSVVAFAWCVNKALRPLSLLPFFAEIESAILKVGNVVFSLVDRIGNVLASSLAMAGVNRQQMFKAWW</sequence>
<proteinExistence type="predicted"/>
<name>A0ABR0NYI0_GOSAR</name>
<comment type="caution">
    <text evidence="2">The sequence shown here is derived from an EMBL/GenBank/DDBJ whole genome shotgun (WGS) entry which is preliminary data.</text>
</comment>
<evidence type="ECO:0000313" key="3">
    <source>
        <dbReference type="Proteomes" id="UP001358586"/>
    </source>
</evidence>
<feature type="coiled-coil region" evidence="1">
    <location>
        <begin position="49"/>
        <end position="86"/>
    </location>
</feature>
<keyword evidence="3" id="KW-1185">Reference proteome</keyword>
<dbReference type="EMBL" id="JARKNE010000008">
    <property type="protein sequence ID" value="KAK5810552.1"/>
    <property type="molecule type" value="Genomic_DNA"/>
</dbReference>
<dbReference type="Proteomes" id="UP001358586">
    <property type="component" value="Chromosome 8"/>
</dbReference>
<gene>
    <name evidence="2" type="ORF">PVK06_025864</name>
</gene>
<evidence type="ECO:0000313" key="2">
    <source>
        <dbReference type="EMBL" id="KAK5810552.1"/>
    </source>
</evidence>
<reference evidence="2 3" key="1">
    <citation type="submission" date="2023-03" db="EMBL/GenBank/DDBJ databases">
        <title>WGS of Gossypium arboreum.</title>
        <authorList>
            <person name="Yu D."/>
        </authorList>
    </citation>
    <scope>NUCLEOTIDE SEQUENCE [LARGE SCALE GENOMIC DNA]</scope>
    <source>
        <tissue evidence="2">Leaf</tissue>
    </source>
</reference>
<keyword evidence="1" id="KW-0175">Coiled coil</keyword>
<protein>
    <submittedName>
        <fullName evidence="2">Uncharacterized protein</fullName>
    </submittedName>
</protein>
<evidence type="ECO:0000256" key="1">
    <source>
        <dbReference type="SAM" id="Coils"/>
    </source>
</evidence>
<accession>A0ABR0NYI0</accession>
<organism evidence="2 3">
    <name type="scientific">Gossypium arboreum</name>
    <name type="common">Tree cotton</name>
    <name type="synonym">Gossypium nanking</name>
    <dbReference type="NCBI Taxonomy" id="29729"/>
    <lineage>
        <taxon>Eukaryota</taxon>
        <taxon>Viridiplantae</taxon>
        <taxon>Streptophyta</taxon>
        <taxon>Embryophyta</taxon>
        <taxon>Tracheophyta</taxon>
        <taxon>Spermatophyta</taxon>
        <taxon>Magnoliopsida</taxon>
        <taxon>eudicotyledons</taxon>
        <taxon>Gunneridae</taxon>
        <taxon>Pentapetalae</taxon>
        <taxon>rosids</taxon>
        <taxon>malvids</taxon>
        <taxon>Malvales</taxon>
        <taxon>Malvaceae</taxon>
        <taxon>Malvoideae</taxon>
        <taxon>Gossypium</taxon>
    </lineage>
</organism>